<feature type="transmembrane region" description="Helical" evidence="6">
    <location>
        <begin position="401"/>
        <end position="420"/>
    </location>
</feature>
<keyword evidence="9" id="KW-1185">Reference proteome</keyword>
<feature type="transmembrane region" description="Helical" evidence="6">
    <location>
        <begin position="508"/>
        <end position="528"/>
    </location>
</feature>
<feature type="transmembrane region" description="Helical" evidence="6">
    <location>
        <begin position="195"/>
        <end position="216"/>
    </location>
</feature>
<keyword evidence="5 6" id="KW-0472">Membrane</keyword>
<keyword evidence="2" id="KW-0813">Transport</keyword>
<evidence type="ECO:0000256" key="5">
    <source>
        <dbReference type="ARBA" id="ARBA00023136"/>
    </source>
</evidence>
<reference evidence="8 9" key="1">
    <citation type="submission" date="2013-03" db="EMBL/GenBank/DDBJ databases">
        <title>The Genome Sequence of Cladophialophora psammophila CBS 110553.</title>
        <authorList>
            <consortium name="The Broad Institute Genomics Platform"/>
            <person name="Cuomo C."/>
            <person name="de Hoog S."/>
            <person name="Gorbushina A."/>
            <person name="Walker B."/>
            <person name="Young S.K."/>
            <person name="Zeng Q."/>
            <person name="Gargeya S."/>
            <person name="Fitzgerald M."/>
            <person name="Haas B."/>
            <person name="Abouelleil A."/>
            <person name="Allen A.W."/>
            <person name="Alvarado L."/>
            <person name="Arachchi H.M."/>
            <person name="Berlin A.M."/>
            <person name="Chapman S.B."/>
            <person name="Gainer-Dewar J."/>
            <person name="Goldberg J."/>
            <person name="Griggs A."/>
            <person name="Gujja S."/>
            <person name="Hansen M."/>
            <person name="Howarth C."/>
            <person name="Imamovic A."/>
            <person name="Ireland A."/>
            <person name="Larimer J."/>
            <person name="McCowan C."/>
            <person name="Murphy C."/>
            <person name="Pearson M."/>
            <person name="Poon T.W."/>
            <person name="Priest M."/>
            <person name="Roberts A."/>
            <person name="Saif S."/>
            <person name="Shea T."/>
            <person name="Sisk P."/>
            <person name="Sykes S."/>
            <person name="Wortman J."/>
            <person name="Nusbaum C."/>
            <person name="Birren B."/>
        </authorList>
    </citation>
    <scope>NUCLEOTIDE SEQUENCE [LARGE SCALE GENOMIC DNA]</scope>
    <source>
        <strain evidence="8 9">CBS 110553</strain>
    </source>
</reference>
<dbReference type="EMBL" id="AMGX01000025">
    <property type="protein sequence ID" value="EXJ63614.1"/>
    <property type="molecule type" value="Genomic_DNA"/>
</dbReference>
<dbReference type="GO" id="GO:0016020">
    <property type="term" value="C:membrane"/>
    <property type="evidence" value="ECO:0007669"/>
    <property type="project" value="UniProtKB-SubCell"/>
</dbReference>
<dbReference type="RefSeq" id="XP_007750137.1">
    <property type="nucleotide sequence ID" value="XM_007751947.1"/>
</dbReference>
<organism evidence="8 9">
    <name type="scientific">Cladophialophora psammophila CBS 110553</name>
    <dbReference type="NCBI Taxonomy" id="1182543"/>
    <lineage>
        <taxon>Eukaryota</taxon>
        <taxon>Fungi</taxon>
        <taxon>Dikarya</taxon>
        <taxon>Ascomycota</taxon>
        <taxon>Pezizomycotina</taxon>
        <taxon>Eurotiomycetes</taxon>
        <taxon>Chaetothyriomycetidae</taxon>
        <taxon>Chaetothyriales</taxon>
        <taxon>Herpotrichiellaceae</taxon>
        <taxon>Cladophialophora</taxon>
    </lineage>
</organism>
<evidence type="ECO:0000313" key="9">
    <source>
        <dbReference type="Proteomes" id="UP000019471"/>
    </source>
</evidence>
<keyword evidence="4 6" id="KW-1133">Transmembrane helix</keyword>
<comment type="subcellular location">
    <subcellularLocation>
        <location evidence="1">Membrane</location>
        <topology evidence="1">Multi-pass membrane protein</topology>
    </subcellularLocation>
</comment>
<dbReference type="HOGENOM" id="CLU_007946_12_2_1"/>
<evidence type="ECO:0000313" key="8">
    <source>
        <dbReference type="EMBL" id="EXJ63614.1"/>
    </source>
</evidence>
<name>W9WZE1_9EURO</name>
<dbReference type="InterPro" id="IPR004841">
    <property type="entry name" value="AA-permease/SLC12A_dom"/>
</dbReference>
<dbReference type="Proteomes" id="UP000019471">
    <property type="component" value="Unassembled WGS sequence"/>
</dbReference>
<evidence type="ECO:0000256" key="4">
    <source>
        <dbReference type="ARBA" id="ARBA00022989"/>
    </source>
</evidence>
<dbReference type="FunFam" id="1.20.1740.10:FF:000001">
    <property type="entry name" value="Amino acid permease"/>
    <property type="match status" value="1"/>
</dbReference>
<dbReference type="AlphaFoldDB" id="W9WZE1"/>
<sequence length="574" mass="63893">MSFEGTSSRSSIDHGTVTLVMGPEKAVTALEANDDLPDTRAARRDVSGDVLDDGLRRGLKGRHFVIIALGSIIGPGTFYGLGYAIYLSGPLGALLGFIIVGMSRAPRFTHCLAQHAHILPGISVWVLMQSVGEMTTLFPIHGGFVEHAGRFVDPALSFAMSWLYYLMWSVFLAADWNSAILILRYWVPDSTIPSYAWALIFWAVFSVVTLLGVNVYGELEYFFGMFKFLSLIILFILSIVADVGGFGGGYIGFRYWTKPTGPIIHGIDGFGQVFVLAAAYYVGTEIISLAGGESRNPKKDIPKAINSVVYRILVVYIGMPFFQGLICPSDSPELLNADSVVASSPFTIGFTNAGWKTSGHFVNALITVAFVSAANGVVYVQSRTVYSLALTGRAPKIFAKTTSRGVPWFAILTSNLWGFLCLMNRKLSAGQVFAYMTSVGGTAAYIAWAAIIFTHLQIRAAAKRQNIDVNTFPYKAFGSIWIYRLNFGFNIFLLFIQGYTVFQHPFNWRSFIACYITIPTFFILFFGFKFYYKTRWVRLDEVDFSDRREWIAPASKASYDSRSWKRKVWDLFKD</sequence>
<dbReference type="PANTHER" id="PTHR43341">
    <property type="entry name" value="AMINO ACID PERMEASE"/>
    <property type="match status" value="1"/>
</dbReference>
<evidence type="ECO:0000256" key="1">
    <source>
        <dbReference type="ARBA" id="ARBA00004141"/>
    </source>
</evidence>
<dbReference type="GeneID" id="19196064"/>
<evidence type="ECO:0000259" key="7">
    <source>
        <dbReference type="Pfam" id="PF00324"/>
    </source>
</evidence>
<dbReference type="eggNOG" id="KOG1286">
    <property type="taxonomic scope" value="Eukaryota"/>
</dbReference>
<dbReference type="PANTHER" id="PTHR43341:SF26">
    <property type="entry name" value="GENERAL AMINO ACID PERMEASE AGP3"/>
    <property type="match status" value="1"/>
</dbReference>
<protein>
    <recommendedName>
        <fullName evidence="7">Amino acid permease/ SLC12A domain-containing protein</fullName>
    </recommendedName>
</protein>
<feature type="transmembrane region" description="Helical" evidence="6">
    <location>
        <begin position="361"/>
        <end position="380"/>
    </location>
</feature>
<feature type="transmembrane region" description="Helical" evidence="6">
    <location>
        <begin position="481"/>
        <end position="502"/>
    </location>
</feature>
<proteinExistence type="predicted"/>
<dbReference type="Pfam" id="PF00324">
    <property type="entry name" value="AA_permease"/>
    <property type="match status" value="1"/>
</dbReference>
<feature type="transmembrane region" description="Helical" evidence="6">
    <location>
        <begin position="64"/>
        <end position="81"/>
    </location>
</feature>
<dbReference type="OrthoDB" id="3900342at2759"/>
<evidence type="ECO:0000256" key="2">
    <source>
        <dbReference type="ARBA" id="ARBA00022448"/>
    </source>
</evidence>
<evidence type="ECO:0000256" key="3">
    <source>
        <dbReference type="ARBA" id="ARBA00022692"/>
    </source>
</evidence>
<feature type="transmembrane region" description="Helical" evidence="6">
    <location>
        <begin position="304"/>
        <end position="326"/>
    </location>
</feature>
<dbReference type="GO" id="GO:0015171">
    <property type="term" value="F:amino acid transmembrane transporter activity"/>
    <property type="evidence" value="ECO:0007669"/>
    <property type="project" value="TreeGrafter"/>
</dbReference>
<dbReference type="STRING" id="1182543.W9WZE1"/>
<comment type="caution">
    <text evidence="8">The sequence shown here is derived from an EMBL/GenBank/DDBJ whole genome shotgun (WGS) entry which is preliminary data.</text>
</comment>
<dbReference type="PIRSF" id="PIRSF006060">
    <property type="entry name" value="AA_transporter"/>
    <property type="match status" value="1"/>
</dbReference>
<accession>W9WZE1</accession>
<feature type="domain" description="Amino acid permease/ SLC12A" evidence="7">
    <location>
        <begin position="118"/>
        <end position="535"/>
    </location>
</feature>
<dbReference type="Gene3D" id="1.20.1740.10">
    <property type="entry name" value="Amino acid/polyamine transporter I"/>
    <property type="match status" value="1"/>
</dbReference>
<evidence type="ECO:0000256" key="6">
    <source>
        <dbReference type="SAM" id="Phobius"/>
    </source>
</evidence>
<gene>
    <name evidence="8" type="ORF">A1O5_11375</name>
</gene>
<dbReference type="InterPro" id="IPR050524">
    <property type="entry name" value="APC_YAT"/>
</dbReference>
<feature type="transmembrane region" description="Helical" evidence="6">
    <location>
        <begin position="228"/>
        <end position="251"/>
    </location>
</feature>
<feature type="transmembrane region" description="Helical" evidence="6">
    <location>
        <begin position="432"/>
        <end position="456"/>
    </location>
</feature>
<feature type="transmembrane region" description="Helical" evidence="6">
    <location>
        <begin position="162"/>
        <end position="183"/>
    </location>
</feature>
<keyword evidence="3 6" id="KW-0812">Transmembrane</keyword>